<proteinExistence type="predicted"/>
<name>A0AAJ0CAL3_9PEZI</name>
<gene>
    <name evidence="2" type="ORF">QBC33DRAFT_554855</name>
</gene>
<keyword evidence="3" id="KW-1185">Reference proteome</keyword>
<dbReference type="EMBL" id="MU838998">
    <property type="protein sequence ID" value="KAK1771694.1"/>
    <property type="molecule type" value="Genomic_DNA"/>
</dbReference>
<dbReference type="AlphaFoldDB" id="A0AAJ0CAL3"/>
<protein>
    <recommendedName>
        <fullName evidence="4">Glycosyltransferase family 31 protein</fullName>
    </recommendedName>
</protein>
<dbReference type="Proteomes" id="UP001244011">
    <property type="component" value="Unassembled WGS sequence"/>
</dbReference>
<accession>A0AAJ0CAL3</accession>
<dbReference type="RefSeq" id="XP_060287907.1">
    <property type="nucleotide sequence ID" value="XM_060429561.1"/>
</dbReference>
<evidence type="ECO:0000256" key="1">
    <source>
        <dbReference type="SAM" id="MobiDB-lite"/>
    </source>
</evidence>
<comment type="caution">
    <text evidence="2">The sequence shown here is derived from an EMBL/GenBank/DDBJ whole genome shotgun (WGS) entry which is preliminary data.</text>
</comment>
<reference evidence="2" key="1">
    <citation type="submission" date="2023-06" db="EMBL/GenBank/DDBJ databases">
        <title>Genome-scale phylogeny and comparative genomics of the fungal order Sordariales.</title>
        <authorList>
            <consortium name="Lawrence Berkeley National Laboratory"/>
            <person name="Hensen N."/>
            <person name="Bonometti L."/>
            <person name="Westerberg I."/>
            <person name="Brannstrom I.O."/>
            <person name="Guillou S."/>
            <person name="Cros-Aarteil S."/>
            <person name="Calhoun S."/>
            <person name="Haridas S."/>
            <person name="Kuo A."/>
            <person name="Mondo S."/>
            <person name="Pangilinan J."/>
            <person name="Riley R."/>
            <person name="Labutti K."/>
            <person name="Andreopoulos B."/>
            <person name="Lipzen A."/>
            <person name="Chen C."/>
            <person name="Yanf M."/>
            <person name="Daum C."/>
            <person name="Ng V."/>
            <person name="Clum A."/>
            <person name="Steindorff A."/>
            <person name="Ohm R."/>
            <person name="Martin F."/>
            <person name="Silar P."/>
            <person name="Natvig D."/>
            <person name="Lalanne C."/>
            <person name="Gautier V."/>
            <person name="Ament-Velasquez S.L."/>
            <person name="Kruys A."/>
            <person name="Hutchinson M.I."/>
            <person name="Powell A.J."/>
            <person name="Barry K."/>
            <person name="Miller A.N."/>
            <person name="Grigoriev I.V."/>
            <person name="Debuchy R."/>
            <person name="Gladieux P."/>
            <person name="Thoren M.H."/>
            <person name="Johannesson H."/>
        </authorList>
    </citation>
    <scope>NUCLEOTIDE SEQUENCE</scope>
    <source>
        <strain evidence="2">8032-3</strain>
    </source>
</reference>
<sequence>MHIPRVLLYCHAKAIRAVIVVLTCTSLLLTLRLSTSQPKQPSIYDNTEGRTSPWHDWRHPNKTSRPEEVAFLEYLVHTYGLTNEVPWYARRIKSSSSARRRMSMTEVPIQFMPHDFTRARVDDENLELRAEKSIKLPVTSSPRGHQVDATALLFGISTTYSRLIYANNSLISDWERWLTDGNGNSNGASLLVTLHRARNDEVERASSLLRSLGIDATVLRSVDDGDATSRYVELVHLLREYSEGFGGGEGAQSKRYLALVDDDVFFPSMSKLVDKLSKFHPSKEYYIGAPSDRSDWIVENNKTFTCGGGAVFLTLPMAEKFSQLPCLDLDGRDPESSTAKSAQWDFSLYDCVTSHSSAVLQVLPSYHAPGDDEAYGDRTISSEGYGAGIRPLTLHHYKNWHRFEAGKGHLVTSACGEDCFLQRFRFRDDWILVNGYAISHYPDGVDALPLRSRVKTPPEPPVAAATTTTRRAAAAVVAMPRKTDAPSQKQRHDQEDGDRVAVGSGLVVDRPDRPSDMKVVAWRGRKRVWRLLDARVGEGGEVWQAYVKRRGGGNWFGDADPRLTGDKVHAEEEKSDVDSVIVLIWEA</sequence>
<dbReference type="GeneID" id="85312748"/>
<dbReference type="Gene3D" id="3.90.550.50">
    <property type="match status" value="1"/>
</dbReference>
<evidence type="ECO:0008006" key="4">
    <source>
        <dbReference type="Google" id="ProtNLM"/>
    </source>
</evidence>
<dbReference type="PANTHER" id="PTHR10811">
    <property type="entry name" value="FRINGE-RELATED"/>
    <property type="match status" value="1"/>
</dbReference>
<feature type="region of interest" description="Disordered" evidence="1">
    <location>
        <begin position="478"/>
        <end position="498"/>
    </location>
</feature>
<organism evidence="2 3">
    <name type="scientific">Phialemonium atrogriseum</name>
    <dbReference type="NCBI Taxonomy" id="1093897"/>
    <lineage>
        <taxon>Eukaryota</taxon>
        <taxon>Fungi</taxon>
        <taxon>Dikarya</taxon>
        <taxon>Ascomycota</taxon>
        <taxon>Pezizomycotina</taxon>
        <taxon>Sordariomycetes</taxon>
        <taxon>Sordariomycetidae</taxon>
        <taxon>Cephalothecales</taxon>
        <taxon>Cephalothecaceae</taxon>
        <taxon>Phialemonium</taxon>
    </lineage>
</organism>
<evidence type="ECO:0000313" key="2">
    <source>
        <dbReference type="EMBL" id="KAK1771694.1"/>
    </source>
</evidence>
<evidence type="ECO:0000313" key="3">
    <source>
        <dbReference type="Proteomes" id="UP001244011"/>
    </source>
</evidence>
<feature type="region of interest" description="Disordered" evidence="1">
    <location>
        <begin position="38"/>
        <end position="59"/>
    </location>
</feature>